<evidence type="ECO:0000313" key="3">
    <source>
        <dbReference type="Proteomes" id="UP001454036"/>
    </source>
</evidence>
<comment type="caution">
    <text evidence="2">The sequence shown here is derived from an EMBL/GenBank/DDBJ whole genome shotgun (WGS) entry which is preliminary data.</text>
</comment>
<accession>A0AAV3PPI8</accession>
<feature type="transmembrane region" description="Helical" evidence="1">
    <location>
        <begin position="54"/>
        <end position="72"/>
    </location>
</feature>
<keyword evidence="3" id="KW-1185">Reference proteome</keyword>
<feature type="transmembrane region" description="Helical" evidence="1">
    <location>
        <begin position="12"/>
        <end position="34"/>
    </location>
</feature>
<keyword evidence="1" id="KW-0812">Transmembrane</keyword>
<sequence length="140" mass="14764">MINALRATNLLIVVGNVSFLVILLIKSVGSYMILIQRSSLYHGMCSFTSPIFHLQSAAMFLLWFPLLVWLTWGCPSVGSAEPEATAEPLPAAELPSDTSVGVDLGDASVGANLVDASVGADLGESSSALGRAMRTKHPSF</sequence>
<organism evidence="2 3">
    <name type="scientific">Lithospermum erythrorhizon</name>
    <name type="common">Purple gromwell</name>
    <name type="synonym">Lithospermum officinale var. erythrorhizon</name>
    <dbReference type="NCBI Taxonomy" id="34254"/>
    <lineage>
        <taxon>Eukaryota</taxon>
        <taxon>Viridiplantae</taxon>
        <taxon>Streptophyta</taxon>
        <taxon>Embryophyta</taxon>
        <taxon>Tracheophyta</taxon>
        <taxon>Spermatophyta</taxon>
        <taxon>Magnoliopsida</taxon>
        <taxon>eudicotyledons</taxon>
        <taxon>Gunneridae</taxon>
        <taxon>Pentapetalae</taxon>
        <taxon>asterids</taxon>
        <taxon>lamiids</taxon>
        <taxon>Boraginales</taxon>
        <taxon>Boraginaceae</taxon>
        <taxon>Boraginoideae</taxon>
        <taxon>Lithospermeae</taxon>
        <taxon>Lithospermum</taxon>
    </lineage>
</organism>
<gene>
    <name evidence="2" type="ORF">LIER_11204</name>
</gene>
<keyword evidence="1" id="KW-0472">Membrane</keyword>
<keyword evidence="1" id="KW-1133">Transmembrane helix</keyword>
<evidence type="ECO:0000256" key="1">
    <source>
        <dbReference type="SAM" id="Phobius"/>
    </source>
</evidence>
<name>A0AAV3PPI8_LITER</name>
<dbReference type="EMBL" id="BAABME010002056">
    <property type="protein sequence ID" value="GAA0152822.1"/>
    <property type="molecule type" value="Genomic_DNA"/>
</dbReference>
<reference evidence="2 3" key="1">
    <citation type="submission" date="2024-01" db="EMBL/GenBank/DDBJ databases">
        <title>The complete chloroplast genome sequence of Lithospermum erythrorhizon: insights into the phylogenetic relationship among Boraginaceae species and the maternal lineages of purple gromwells.</title>
        <authorList>
            <person name="Okada T."/>
            <person name="Watanabe K."/>
        </authorList>
    </citation>
    <scope>NUCLEOTIDE SEQUENCE [LARGE SCALE GENOMIC DNA]</scope>
</reference>
<dbReference type="AlphaFoldDB" id="A0AAV3PPI8"/>
<dbReference type="Proteomes" id="UP001454036">
    <property type="component" value="Unassembled WGS sequence"/>
</dbReference>
<proteinExistence type="predicted"/>
<protein>
    <submittedName>
        <fullName evidence="2">Uncharacterized protein</fullName>
    </submittedName>
</protein>
<evidence type="ECO:0000313" key="2">
    <source>
        <dbReference type="EMBL" id="GAA0152822.1"/>
    </source>
</evidence>